<feature type="non-terminal residue" evidence="3">
    <location>
        <position position="88"/>
    </location>
</feature>
<dbReference type="Pfam" id="PF06119">
    <property type="entry name" value="NIDO"/>
    <property type="match status" value="1"/>
</dbReference>
<gene>
    <name evidence="3" type="ORF">GBAR_LOCUS18776</name>
</gene>
<organism evidence="3 4">
    <name type="scientific">Geodia barretti</name>
    <name type="common">Barrett's horny sponge</name>
    <dbReference type="NCBI Taxonomy" id="519541"/>
    <lineage>
        <taxon>Eukaryota</taxon>
        <taxon>Metazoa</taxon>
        <taxon>Porifera</taxon>
        <taxon>Demospongiae</taxon>
        <taxon>Heteroscleromorpha</taxon>
        <taxon>Tetractinellida</taxon>
        <taxon>Astrophorina</taxon>
        <taxon>Geodiidae</taxon>
        <taxon>Geodia</taxon>
    </lineage>
</organism>
<accession>A0AA35SRB3</accession>
<dbReference type="InterPro" id="IPR051495">
    <property type="entry name" value="Epithelial_Barrier/Signaling"/>
</dbReference>
<reference evidence="3" key="1">
    <citation type="submission" date="2023-03" db="EMBL/GenBank/DDBJ databases">
        <authorList>
            <person name="Steffen K."/>
            <person name="Cardenas P."/>
        </authorList>
    </citation>
    <scope>NUCLEOTIDE SEQUENCE</scope>
</reference>
<keyword evidence="1" id="KW-1015">Disulfide bond</keyword>
<dbReference type="PANTHER" id="PTHR13802:SF52">
    <property type="entry name" value="MUCIN-4"/>
    <property type="match status" value="1"/>
</dbReference>
<dbReference type="AlphaFoldDB" id="A0AA35SRB3"/>
<keyword evidence="4" id="KW-1185">Reference proteome</keyword>
<dbReference type="EMBL" id="CASHTH010002655">
    <property type="protein sequence ID" value="CAI8033291.1"/>
    <property type="molecule type" value="Genomic_DNA"/>
</dbReference>
<feature type="non-terminal residue" evidence="3">
    <location>
        <position position="1"/>
    </location>
</feature>
<sequence>GGSISYSQPVVTDGNSLERAKQQIQNLTQYKSFEPTYLIVGTWDRVGYYERKNDSLNTFQCVVATDGDMTFAIFLYNQLEWSQGQNSA</sequence>
<dbReference type="Proteomes" id="UP001174909">
    <property type="component" value="Unassembled WGS sequence"/>
</dbReference>
<name>A0AA35SRB3_GEOBA</name>
<dbReference type="PROSITE" id="PS51220">
    <property type="entry name" value="NIDO"/>
    <property type="match status" value="1"/>
</dbReference>
<proteinExistence type="predicted"/>
<dbReference type="InterPro" id="IPR003886">
    <property type="entry name" value="NIDO_dom"/>
</dbReference>
<evidence type="ECO:0000259" key="2">
    <source>
        <dbReference type="PROSITE" id="PS51220"/>
    </source>
</evidence>
<evidence type="ECO:0000313" key="3">
    <source>
        <dbReference type="EMBL" id="CAI8033291.1"/>
    </source>
</evidence>
<dbReference type="GO" id="GO:0007160">
    <property type="term" value="P:cell-matrix adhesion"/>
    <property type="evidence" value="ECO:0007669"/>
    <property type="project" value="InterPro"/>
</dbReference>
<evidence type="ECO:0000256" key="1">
    <source>
        <dbReference type="ARBA" id="ARBA00023157"/>
    </source>
</evidence>
<protein>
    <submittedName>
        <fullName evidence="3">Sushi, nidogen and EGF-like domain-containing protein 1</fullName>
    </submittedName>
</protein>
<comment type="caution">
    <text evidence="3">The sequence shown here is derived from an EMBL/GenBank/DDBJ whole genome shotgun (WGS) entry which is preliminary data.</text>
</comment>
<evidence type="ECO:0000313" key="4">
    <source>
        <dbReference type="Proteomes" id="UP001174909"/>
    </source>
</evidence>
<feature type="domain" description="NIDO" evidence="2">
    <location>
        <begin position="1"/>
        <end position="88"/>
    </location>
</feature>
<dbReference type="PANTHER" id="PTHR13802">
    <property type="entry name" value="MUCIN 4-RELATED"/>
    <property type="match status" value="1"/>
</dbReference>